<dbReference type="AlphaFoldDB" id="A0A2S5B854"/>
<sequence>MPVLDTYNYSFLSVPAVWVLGIVTHFSAAGLAAKSKEIPDFDNVAPRQCLAEIQKLTKTSKDARRYVRTESAQQNVFENIGLYAAAIVAGNVAGLSVAHMNKIALGYLASRLLYIRTDTPKTTPLRSIAFITSESLSLGRLRIDGEAHTGSTAGTILSLGTFVRAGAAANRLLGH</sequence>
<keyword evidence="7" id="KW-1185">Reference proteome</keyword>
<dbReference type="SUPFAM" id="SSF161084">
    <property type="entry name" value="MAPEG domain-like"/>
    <property type="match status" value="1"/>
</dbReference>
<evidence type="ECO:0000313" key="7">
    <source>
        <dbReference type="Proteomes" id="UP000237144"/>
    </source>
</evidence>
<dbReference type="GO" id="GO:0016020">
    <property type="term" value="C:membrane"/>
    <property type="evidence" value="ECO:0007669"/>
    <property type="project" value="UniProtKB-SubCell"/>
</dbReference>
<proteinExistence type="predicted"/>
<evidence type="ECO:0000256" key="3">
    <source>
        <dbReference type="ARBA" id="ARBA00022989"/>
    </source>
</evidence>
<comment type="subcellular location">
    <subcellularLocation>
        <location evidence="1">Membrane</location>
    </subcellularLocation>
</comment>
<dbReference type="PANTHER" id="PTHR35371:SF1">
    <property type="entry name" value="BLR7753 PROTEIN"/>
    <property type="match status" value="1"/>
</dbReference>
<protein>
    <submittedName>
        <fullName evidence="6">Uncharacterized protein</fullName>
    </submittedName>
</protein>
<reference evidence="6 7" key="1">
    <citation type="journal article" date="2018" name="Front. Microbiol.">
        <title>Prospects for Fungal Bioremediation of Acidic Radioactive Waste Sites: Characterization and Genome Sequence of Rhodotorula taiwanensis MD1149.</title>
        <authorList>
            <person name="Tkavc R."/>
            <person name="Matrosova V.Y."/>
            <person name="Grichenko O.E."/>
            <person name="Gostincar C."/>
            <person name="Volpe R.P."/>
            <person name="Klimenkova P."/>
            <person name="Gaidamakova E.K."/>
            <person name="Zhou C.E."/>
            <person name="Stewart B.J."/>
            <person name="Lyman M.G."/>
            <person name="Malfatti S.A."/>
            <person name="Rubinfeld B."/>
            <person name="Courtot M."/>
            <person name="Singh J."/>
            <person name="Dalgard C.L."/>
            <person name="Hamilton T."/>
            <person name="Frey K.G."/>
            <person name="Gunde-Cimerman N."/>
            <person name="Dugan L."/>
            <person name="Daly M.J."/>
        </authorList>
    </citation>
    <scope>NUCLEOTIDE SEQUENCE [LARGE SCALE GENOMIC DNA]</scope>
    <source>
        <strain evidence="6 7">MD1149</strain>
    </source>
</reference>
<evidence type="ECO:0000256" key="1">
    <source>
        <dbReference type="ARBA" id="ARBA00004370"/>
    </source>
</evidence>
<dbReference type="Proteomes" id="UP000237144">
    <property type="component" value="Unassembled WGS sequence"/>
</dbReference>
<dbReference type="Pfam" id="PF01124">
    <property type="entry name" value="MAPEG"/>
    <property type="match status" value="1"/>
</dbReference>
<dbReference type="InterPro" id="IPR001129">
    <property type="entry name" value="Membr-assoc_MAPEG"/>
</dbReference>
<dbReference type="Gene3D" id="1.20.120.550">
    <property type="entry name" value="Membrane associated eicosanoid/glutathione metabolism-like domain"/>
    <property type="match status" value="1"/>
</dbReference>
<organism evidence="6 7">
    <name type="scientific">Rhodotorula taiwanensis</name>
    <dbReference type="NCBI Taxonomy" id="741276"/>
    <lineage>
        <taxon>Eukaryota</taxon>
        <taxon>Fungi</taxon>
        <taxon>Dikarya</taxon>
        <taxon>Basidiomycota</taxon>
        <taxon>Pucciniomycotina</taxon>
        <taxon>Microbotryomycetes</taxon>
        <taxon>Sporidiobolales</taxon>
        <taxon>Sporidiobolaceae</taxon>
        <taxon>Rhodotorula</taxon>
    </lineage>
</organism>
<accession>A0A2S5B854</accession>
<keyword evidence="2 5" id="KW-0812">Transmembrane</keyword>
<evidence type="ECO:0000256" key="5">
    <source>
        <dbReference type="SAM" id="Phobius"/>
    </source>
</evidence>
<gene>
    <name evidence="6" type="ORF">BMF94_4062</name>
</gene>
<comment type="caution">
    <text evidence="6">The sequence shown here is derived from an EMBL/GenBank/DDBJ whole genome shotgun (WGS) entry which is preliminary data.</text>
</comment>
<evidence type="ECO:0000256" key="2">
    <source>
        <dbReference type="ARBA" id="ARBA00022692"/>
    </source>
</evidence>
<evidence type="ECO:0000256" key="4">
    <source>
        <dbReference type="ARBA" id="ARBA00023136"/>
    </source>
</evidence>
<dbReference type="PANTHER" id="PTHR35371">
    <property type="entry name" value="INNER MEMBRANE PROTEIN"/>
    <property type="match status" value="1"/>
</dbReference>
<name>A0A2S5B854_9BASI</name>
<feature type="transmembrane region" description="Helical" evidence="5">
    <location>
        <begin position="12"/>
        <end position="33"/>
    </location>
</feature>
<keyword evidence="4 5" id="KW-0472">Membrane</keyword>
<keyword evidence="3 5" id="KW-1133">Transmembrane helix</keyword>
<dbReference type="OrthoDB" id="2521892at2759"/>
<dbReference type="EMBL" id="PJQD01000045">
    <property type="protein sequence ID" value="POY72901.1"/>
    <property type="molecule type" value="Genomic_DNA"/>
</dbReference>
<evidence type="ECO:0000313" key="6">
    <source>
        <dbReference type="EMBL" id="POY72901.1"/>
    </source>
</evidence>
<dbReference type="InterPro" id="IPR023352">
    <property type="entry name" value="MAPEG-like_dom_sf"/>
</dbReference>